<evidence type="ECO:0000313" key="5">
    <source>
        <dbReference type="Proteomes" id="UP000292447"/>
    </source>
</evidence>
<feature type="coiled-coil region" evidence="1">
    <location>
        <begin position="83"/>
        <end position="110"/>
    </location>
</feature>
<accession>A0A4P6XH13</accession>
<keyword evidence="5" id="KW-1185">Reference proteome</keyword>
<gene>
    <name evidence="4" type="ORF">METSCH_A03800</name>
</gene>
<keyword evidence="3" id="KW-0732">Signal</keyword>
<evidence type="ECO:0000256" key="3">
    <source>
        <dbReference type="SAM" id="SignalP"/>
    </source>
</evidence>
<keyword evidence="1" id="KW-0175">Coiled coil</keyword>
<reference evidence="5" key="1">
    <citation type="submission" date="2019-03" db="EMBL/GenBank/DDBJ databases">
        <title>Snf2 controls pulcherriminic acid biosynthesis and connects pigmentation and antifungal activity of the yeast Metschnikowia pulcherrima.</title>
        <authorList>
            <person name="Gore-Lloyd D."/>
            <person name="Sumann I."/>
            <person name="Brachmann A.O."/>
            <person name="Schneeberger K."/>
            <person name="Ortiz-Merino R.A."/>
            <person name="Moreno-Beltran M."/>
            <person name="Schlaefli M."/>
            <person name="Kirner P."/>
            <person name="Santos Kron A."/>
            <person name="Wolfe K.H."/>
            <person name="Piel J."/>
            <person name="Ahrens C.H."/>
            <person name="Henk D."/>
            <person name="Freimoser F.M."/>
        </authorList>
    </citation>
    <scope>NUCLEOTIDE SEQUENCE [LARGE SCALE GENOMIC DNA]</scope>
    <source>
        <strain evidence="5">APC 1.2</strain>
    </source>
</reference>
<proteinExistence type="predicted"/>
<evidence type="ECO:0000256" key="2">
    <source>
        <dbReference type="SAM" id="MobiDB-lite"/>
    </source>
</evidence>
<organism evidence="4 5">
    <name type="scientific">Metschnikowia aff. pulcherrima</name>
    <dbReference type="NCBI Taxonomy" id="2163413"/>
    <lineage>
        <taxon>Eukaryota</taxon>
        <taxon>Fungi</taxon>
        <taxon>Dikarya</taxon>
        <taxon>Ascomycota</taxon>
        <taxon>Saccharomycotina</taxon>
        <taxon>Pichiomycetes</taxon>
        <taxon>Metschnikowiaceae</taxon>
        <taxon>Metschnikowia</taxon>
    </lineage>
</organism>
<name>A0A4P6XH13_9ASCO</name>
<evidence type="ECO:0000313" key="4">
    <source>
        <dbReference type="EMBL" id="QBM85755.1"/>
    </source>
</evidence>
<dbReference type="Proteomes" id="UP000292447">
    <property type="component" value="Chromosome I"/>
</dbReference>
<dbReference type="AlphaFoldDB" id="A0A4P6XH13"/>
<evidence type="ECO:0000256" key="1">
    <source>
        <dbReference type="SAM" id="Coils"/>
    </source>
</evidence>
<protein>
    <submittedName>
        <fullName evidence="4">Uncharacterized protein</fullName>
    </submittedName>
</protein>
<dbReference type="EMBL" id="CP034456">
    <property type="protein sequence ID" value="QBM85755.1"/>
    <property type="molecule type" value="Genomic_DNA"/>
</dbReference>
<sequence length="277" mass="31267">MRLMILCILGIFIMVTGARKPQLAQEGKPGAELTKNNKFDPIHQGSGRTGGKNVPIPESDDLSPLNTDKTLISWFAQHMRLYMAKTYLDAKNSKENVKELRKKFINATDTATSLSPPNELSTQMKLVEYVSQVMSDAEYLTETFSLTGPEKDLIDSLVHSSLQLLSLQNLLGMPVSRVRTYMHEIGHTEDHLLSSKQIMENMSEMPSGVRELLEIRFAEVNDLFTAVKSHLELKLKAHVEPPPELPTIALEITFEIDEKDKGVELYRIPDVNLHRIQ</sequence>
<feature type="region of interest" description="Disordered" evidence="2">
    <location>
        <begin position="26"/>
        <end position="62"/>
    </location>
</feature>
<feature type="chain" id="PRO_5020906526" evidence="3">
    <location>
        <begin position="19"/>
        <end position="277"/>
    </location>
</feature>
<feature type="signal peptide" evidence="3">
    <location>
        <begin position="1"/>
        <end position="18"/>
    </location>
</feature>